<organism evidence="1 2">
    <name type="scientific">Faecalibaculum rodentium</name>
    <dbReference type="NCBI Taxonomy" id="1702221"/>
    <lineage>
        <taxon>Bacteria</taxon>
        <taxon>Bacillati</taxon>
        <taxon>Bacillota</taxon>
        <taxon>Erysipelotrichia</taxon>
        <taxon>Erysipelotrichales</taxon>
        <taxon>Erysipelotrichaceae</taxon>
        <taxon>Faecalibaculum</taxon>
    </lineage>
</organism>
<evidence type="ECO:0000313" key="2">
    <source>
        <dbReference type="Proteomes" id="UP000186758"/>
    </source>
</evidence>
<comment type="caution">
    <text evidence="1">The sequence shown here is derived from an EMBL/GenBank/DDBJ whole genome shotgun (WGS) entry which is preliminary data.</text>
</comment>
<gene>
    <name evidence="1" type="ORF">BO223_00820</name>
</gene>
<proteinExistence type="predicted"/>
<dbReference type="EMBL" id="MPJZ01000010">
    <property type="protein sequence ID" value="OLU47059.1"/>
    <property type="molecule type" value="Genomic_DNA"/>
</dbReference>
<accession>A0A1Q9YMW2</accession>
<dbReference type="AlphaFoldDB" id="A0A1Q9YMW2"/>
<dbReference type="Proteomes" id="UP000186758">
    <property type="component" value="Unassembled WGS sequence"/>
</dbReference>
<protein>
    <submittedName>
        <fullName evidence="1">Uncharacterized protein</fullName>
    </submittedName>
</protein>
<sequence>MNTTNICDFLSAYSLGLRARTVEFRKIYKQVIVSVEIITKWARISRIQNKINAGLHSEIGIMVSSIVGRWECIPLTCPIFSFFLIRFSSEQ</sequence>
<evidence type="ECO:0000313" key="1">
    <source>
        <dbReference type="EMBL" id="OLU47059.1"/>
    </source>
</evidence>
<reference evidence="1 2" key="1">
    <citation type="submission" date="2016-11" db="EMBL/GenBank/DDBJ databases">
        <title>Description of two novel members of the family Erysipelotrichaceae: Ileibacterium lipovorans gen. nov., sp. nov. and Dubosiella newyorkensis, gen. nov., sp. nov.</title>
        <authorList>
            <person name="Cox L.M."/>
            <person name="Sohn J."/>
            <person name="Tyrrell K.L."/>
            <person name="Citron D.M."/>
            <person name="Lawson P.A."/>
            <person name="Patel N.B."/>
            <person name="Iizumi T."/>
            <person name="Perez-Perez G.I."/>
            <person name="Goldstein E.J."/>
            <person name="Blaser M.J."/>
        </authorList>
    </citation>
    <scope>NUCLEOTIDE SEQUENCE [LARGE SCALE GENOMIC DNA]</scope>
    <source>
        <strain evidence="1 2">NYU-BL-K8</strain>
    </source>
</reference>
<name>A0A1Q9YMW2_9FIRM</name>